<proteinExistence type="predicted"/>
<dbReference type="Proteomes" id="UP000887540">
    <property type="component" value="Unplaced"/>
</dbReference>
<keyword evidence="2" id="KW-1185">Reference proteome</keyword>
<dbReference type="AlphaFoldDB" id="A0A914D438"/>
<evidence type="ECO:0000313" key="2">
    <source>
        <dbReference type="Proteomes" id="UP000887540"/>
    </source>
</evidence>
<name>A0A914D438_9BILA</name>
<evidence type="ECO:0000256" key="1">
    <source>
        <dbReference type="SAM" id="MobiDB-lite"/>
    </source>
</evidence>
<dbReference type="WBParaSite" id="ACRNAN_scaffold17480.g18354.t1">
    <property type="protein sequence ID" value="ACRNAN_scaffold17480.g18354.t1"/>
    <property type="gene ID" value="ACRNAN_scaffold17480.g18354"/>
</dbReference>
<accession>A0A914D438</accession>
<feature type="compositionally biased region" description="Acidic residues" evidence="1">
    <location>
        <begin position="46"/>
        <end position="55"/>
    </location>
</feature>
<feature type="region of interest" description="Disordered" evidence="1">
    <location>
        <begin position="41"/>
        <end position="69"/>
    </location>
</feature>
<evidence type="ECO:0000313" key="3">
    <source>
        <dbReference type="WBParaSite" id="ACRNAN_scaffold17480.g18354.t1"/>
    </source>
</evidence>
<protein>
    <submittedName>
        <fullName evidence="3">Uncharacterized protein</fullName>
    </submittedName>
</protein>
<organism evidence="2 3">
    <name type="scientific">Acrobeloides nanus</name>
    <dbReference type="NCBI Taxonomy" id="290746"/>
    <lineage>
        <taxon>Eukaryota</taxon>
        <taxon>Metazoa</taxon>
        <taxon>Ecdysozoa</taxon>
        <taxon>Nematoda</taxon>
        <taxon>Chromadorea</taxon>
        <taxon>Rhabditida</taxon>
        <taxon>Tylenchina</taxon>
        <taxon>Cephalobomorpha</taxon>
        <taxon>Cephaloboidea</taxon>
        <taxon>Cephalobidae</taxon>
        <taxon>Acrobeloides</taxon>
    </lineage>
</organism>
<sequence>MDMSTEQIDEDKQHFRDVLKTRCKKASQILLIKSSLGVIPKISTESNDEEDDSDKESDSPNWQEIEKEV</sequence>
<reference evidence="3" key="1">
    <citation type="submission" date="2022-11" db="UniProtKB">
        <authorList>
            <consortium name="WormBaseParasite"/>
        </authorList>
    </citation>
    <scope>IDENTIFICATION</scope>
</reference>